<keyword evidence="1" id="KW-1133">Transmembrane helix</keyword>
<feature type="transmembrane region" description="Helical" evidence="1">
    <location>
        <begin position="101"/>
        <end position="127"/>
    </location>
</feature>
<gene>
    <name evidence="2" type="ORF">PGLA1383_LOCUS19138</name>
</gene>
<name>A0A813EFC4_POLGL</name>
<evidence type="ECO:0000313" key="2">
    <source>
        <dbReference type="EMBL" id="CAE8600834.1"/>
    </source>
</evidence>
<feature type="non-terminal residue" evidence="2">
    <location>
        <position position="154"/>
    </location>
</feature>
<accession>A0A813EFC4</accession>
<reference evidence="2" key="1">
    <citation type="submission" date="2021-02" db="EMBL/GenBank/DDBJ databases">
        <authorList>
            <person name="Dougan E. K."/>
            <person name="Rhodes N."/>
            <person name="Thang M."/>
            <person name="Chan C."/>
        </authorList>
    </citation>
    <scope>NUCLEOTIDE SEQUENCE</scope>
</reference>
<evidence type="ECO:0000313" key="3">
    <source>
        <dbReference type="Proteomes" id="UP000654075"/>
    </source>
</evidence>
<comment type="caution">
    <text evidence="2">The sequence shown here is derived from an EMBL/GenBank/DDBJ whole genome shotgun (WGS) entry which is preliminary data.</text>
</comment>
<dbReference type="OMA" id="KIASCCV"/>
<dbReference type="EMBL" id="CAJNNV010012499">
    <property type="protein sequence ID" value="CAE8600834.1"/>
    <property type="molecule type" value="Genomic_DNA"/>
</dbReference>
<organism evidence="2 3">
    <name type="scientific">Polarella glacialis</name>
    <name type="common">Dinoflagellate</name>
    <dbReference type="NCBI Taxonomy" id="89957"/>
    <lineage>
        <taxon>Eukaryota</taxon>
        <taxon>Sar</taxon>
        <taxon>Alveolata</taxon>
        <taxon>Dinophyceae</taxon>
        <taxon>Suessiales</taxon>
        <taxon>Suessiaceae</taxon>
        <taxon>Polarella</taxon>
    </lineage>
</organism>
<evidence type="ECO:0000256" key="1">
    <source>
        <dbReference type="SAM" id="Phobius"/>
    </source>
</evidence>
<dbReference type="AlphaFoldDB" id="A0A813EFC4"/>
<keyword evidence="1" id="KW-0812">Transmembrane</keyword>
<sequence>KAGKVTMSKVRSSKMMGFVAIAVFLMAAPRAFVSAPGNNGAAAAAVAAGVATTSLAMPVWAYDPQLMDAQLLLARIPGGKFAKDRNLVVVSPTDDGFTDNQVAGCLVIALVGFIAAADFAKGLYFGLQPNKFKDGKTKGSVTPLAKRMIELGDA</sequence>
<protein>
    <submittedName>
        <fullName evidence="2">Uncharacterized protein</fullName>
    </submittedName>
</protein>
<keyword evidence="1" id="KW-0472">Membrane</keyword>
<dbReference type="Proteomes" id="UP000654075">
    <property type="component" value="Unassembled WGS sequence"/>
</dbReference>
<keyword evidence="3" id="KW-1185">Reference proteome</keyword>
<proteinExistence type="predicted"/>
<dbReference type="OrthoDB" id="436545at2759"/>